<sequence length="111" mass="12386" precursor="true">MKALTAAALLAFSAVFAQADEPVKGEQVVLSCEAVYLPARSTWVREVRFTLDERRIRGVEVDGVPVYSFSVFDTVLLTALDNERIQLDTATLTWRSDFRGQATSEGRCTRQ</sequence>
<feature type="signal peptide" evidence="1">
    <location>
        <begin position="1"/>
        <end position="19"/>
    </location>
</feature>
<accession>A0A1L1PUJ7</accession>
<dbReference type="AlphaFoldDB" id="A0A1L1PUJ7"/>
<evidence type="ECO:0000256" key="1">
    <source>
        <dbReference type="SAM" id="SignalP"/>
    </source>
</evidence>
<proteinExistence type="predicted"/>
<protein>
    <submittedName>
        <fullName evidence="2">Uncharacterized protein</fullName>
    </submittedName>
</protein>
<keyword evidence="1" id="KW-0732">Signal</keyword>
<evidence type="ECO:0000313" key="3">
    <source>
        <dbReference type="Proteomes" id="UP000028878"/>
    </source>
</evidence>
<dbReference type="Proteomes" id="UP000028878">
    <property type="component" value="Unassembled WGS sequence"/>
</dbReference>
<gene>
    <name evidence="2" type="ORF">BN948_02754</name>
</gene>
<reference evidence="3" key="1">
    <citation type="submission" date="2014-02" db="EMBL/GenBank/DDBJ databases">
        <authorList>
            <person name="Gan H."/>
        </authorList>
    </citation>
    <scope>NUCLEOTIDE SEQUENCE [LARGE SCALE GENOMIC DNA]</scope>
    <source>
        <strain evidence="3">S1</strain>
    </source>
</reference>
<dbReference type="EMBL" id="CCAE010000022">
    <property type="protein sequence ID" value="CDN88321.1"/>
    <property type="molecule type" value="Genomic_DNA"/>
</dbReference>
<evidence type="ECO:0000313" key="2">
    <source>
        <dbReference type="EMBL" id="CDN88321.1"/>
    </source>
</evidence>
<dbReference type="RefSeq" id="WP_009515126.1">
    <property type="nucleotide sequence ID" value="NZ_CCAE010000022.1"/>
</dbReference>
<organism evidence="2 3">
    <name type="scientific">Hydrogenophaga intermedia</name>
    <dbReference type="NCBI Taxonomy" id="65786"/>
    <lineage>
        <taxon>Bacteria</taxon>
        <taxon>Pseudomonadati</taxon>
        <taxon>Pseudomonadota</taxon>
        <taxon>Betaproteobacteria</taxon>
        <taxon>Burkholderiales</taxon>
        <taxon>Comamonadaceae</taxon>
        <taxon>Hydrogenophaga</taxon>
    </lineage>
</organism>
<name>A0A1L1PUJ7_HYDIT</name>
<feature type="chain" id="PRO_5009681670" evidence="1">
    <location>
        <begin position="20"/>
        <end position="111"/>
    </location>
</feature>
<keyword evidence="3" id="KW-1185">Reference proteome</keyword>
<reference evidence="3" key="2">
    <citation type="submission" date="2014-11" db="EMBL/GenBank/DDBJ databases">
        <title>Draft genome sequence of Hydrogenophaga intermedia S1.</title>
        <authorList>
            <person name="Gan H.M."/>
            <person name="Chew T.H."/>
            <person name="Stolz A."/>
        </authorList>
    </citation>
    <scope>NUCLEOTIDE SEQUENCE [LARGE SCALE GENOMIC DNA]</scope>
    <source>
        <strain evidence="3">S1</strain>
    </source>
</reference>